<organism evidence="1 2">
    <name type="scientific">Rotaria sordida</name>
    <dbReference type="NCBI Taxonomy" id="392033"/>
    <lineage>
        <taxon>Eukaryota</taxon>
        <taxon>Metazoa</taxon>
        <taxon>Spiralia</taxon>
        <taxon>Gnathifera</taxon>
        <taxon>Rotifera</taxon>
        <taxon>Eurotatoria</taxon>
        <taxon>Bdelloidea</taxon>
        <taxon>Philodinida</taxon>
        <taxon>Philodinidae</taxon>
        <taxon>Rotaria</taxon>
    </lineage>
</organism>
<dbReference type="Proteomes" id="UP000663836">
    <property type="component" value="Unassembled WGS sequence"/>
</dbReference>
<evidence type="ECO:0000313" key="2">
    <source>
        <dbReference type="Proteomes" id="UP000663836"/>
    </source>
</evidence>
<gene>
    <name evidence="1" type="ORF">JBS370_LOCUS42451</name>
</gene>
<dbReference type="AlphaFoldDB" id="A0A820M4N9"/>
<reference evidence="1" key="1">
    <citation type="submission" date="2021-02" db="EMBL/GenBank/DDBJ databases">
        <authorList>
            <person name="Nowell W R."/>
        </authorList>
    </citation>
    <scope>NUCLEOTIDE SEQUENCE</scope>
</reference>
<feature type="non-terminal residue" evidence="1">
    <location>
        <position position="1"/>
    </location>
</feature>
<comment type="caution">
    <text evidence="1">The sequence shown here is derived from an EMBL/GenBank/DDBJ whole genome shotgun (WGS) entry which is preliminary data.</text>
</comment>
<feature type="non-terminal residue" evidence="1">
    <location>
        <position position="95"/>
    </location>
</feature>
<accession>A0A820M4N9</accession>
<evidence type="ECO:0000313" key="1">
    <source>
        <dbReference type="EMBL" id="CAF4368267.1"/>
    </source>
</evidence>
<name>A0A820M4N9_9BILA</name>
<proteinExistence type="predicted"/>
<sequence length="95" mass="10747">IVSLIQQQSLSYSEFMSLFSQTICTLLFPATTNRFSLDFGDIWCQTLCNIIDAFPNTTSFTSLLDLIFNNSLHGSYVRDRLAIILAKLSCRLNSQ</sequence>
<dbReference type="EMBL" id="CAJOBD010056380">
    <property type="protein sequence ID" value="CAF4368267.1"/>
    <property type="molecule type" value="Genomic_DNA"/>
</dbReference>
<protein>
    <submittedName>
        <fullName evidence="1">Uncharacterized protein</fullName>
    </submittedName>
</protein>